<evidence type="ECO:0000313" key="3">
    <source>
        <dbReference type="EMBL" id="CAL5979923.1"/>
    </source>
</evidence>
<accession>A0ABP1GZY9</accession>
<dbReference type="PANTHER" id="PTHR46652:SF3">
    <property type="entry name" value="LEUCINE-RICH REPEAT-CONTAINING PROTEIN 9"/>
    <property type="match status" value="1"/>
</dbReference>
<comment type="caution">
    <text evidence="3">The sequence shown here is derived from an EMBL/GenBank/DDBJ whole genome shotgun (WGS) entry which is preliminary data.</text>
</comment>
<dbReference type="InterPro" id="IPR032675">
    <property type="entry name" value="LRR_dom_sf"/>
</dbReference>
<protein>
    <submittedName>
        <fullName evidence="3">Partial</fullName>
    </submittedName>
</protein>
<dbReference type="SUPFAM" id="SSF52058">
    <property type="entry name" value="L domain-like"/>
    <property type="match status" value="1"/>
</dbReference>
<evidence type="ECO:0000313" key="4">
    <source>
        <dbReference type="Proteomes" id="UP001642409"/>
    </source>
</evidence>
<keyword evidence="1" id="KW-0433">Leucine-rich repeat</keyword>
<evidence type="ECO:0000256" key="1">
    <source>
        <dbReference type="ARBA" id="ARBA00022614"/>
    </source>
</evidence>
<proteinExistence type="predicted"/>
<dbReference type="EMBL" id="CAXDID020000011">
    <property type="protein sequence ID" value="CAL5979923.1"/>
    <property type="molecule type" value="Genomic_DNA"/>
</dbReference>
<evidence type="ECO:0000256" key="2">
    <source>
        <dbReference type="ARBA" id="ARBA00022737"/>
    </source>
</evidence>
<name>A0ABP1GZY9_9EUKA</name>
<gene>
    <name evidence="3" type="ORF">HINF_LOCUS5934</name>
</gene>
<sequence length="410" mass="47309">MQFDAIMQLLNQQNKNNNISKSVFNSSQVVVIPPEQIVTNEQPHILEYDEAMLQKYRNKVKNGMLKIQSDQDLKSLEFINTLNLYKLELEYCYYIIPKLDSQTIKQLYLINCVIQSLKNFQLENIEDLHLQNYSIKQLDLQEITRFVKLTKLCLGACIVDISPLSLMTGLTNLILNFCEISNEVDITALQYLTNLTNLSLRQCNLGNLSVLRYLIKLEVLDIGLNKDTLHHPYPSIYNAGARHVNKEVDITSLQYLTKLTKLQLESCNLVSLEALRTLINLEQLNIFGNTVVYIESLSELKQLSVLDARFNNIIDSKTILQHTNFKNFDLNDQKQPTQQQLKVANIQKLTNSPVRSLKSIQKQSSYSKAYNNTFRLKISEQLQKQFQNLSQFISRTAYLLKQMNAIEGCQ</sequence>
<keyword evidence="4" id="KW-1185">Reference proteome</keyword>
<dbReference type="PANTHER" id="PTHR46652">
    <property type="entry name" value="LEUCINE-RICH REPEAT AND IQ DOMAIN-CONTAINING PROTEIN 1-RELATED"/>
    <property type="match status" value="1"/>
</dbReference>
<dbReference type="Proteomes" id="UP001642409">
    <property type="component" value="Unassembled WGS sequence"/>
</dbReference>
<reference evidence="3 4" key="1">
    <citation type="submission" date="2024-07" db="EMBL/GenBank/DDBJ databases">
        <authorList>
            <person name="Akdeniz Z."/>
        </authorList>
    </citation>
    <scope>NUCLEOTIDE SEQUENCE [LARGE SCALE GENOMIC DNA]</scope>
</reference>
<organism evidence="3 4">
    <name type="scientific">Hexamita inflata</name>
    <dbReference type="NCBI Taxonomy" id="28002"/>
    <lineage>
        <taxon>Eukaryota</taxon>
        <taxon>Metamonada</taxon>
        <taxon>Diplomonadida</taxon>
        <taxon>Hexamitidae</taxon>
        <taxon>Hexamitinae</taxon>
        <taxon>Hexamita</taxon>
    </lineage>
</organism>
<dbReference type="InterPro" id="IPR050836">
    <property type="entry name" value="SDS22/Internalin_LRR"/>
</dbReference>
<dbReference type="PROSITE" id="PS51450">
    <property type="entry name" value="LRR"/>
    <property type="match status" value="1"/>
</dbReference>
<keyword evidence="2" id="KW-0677">Repeat</keyword>
<dbReference type="Gene3D" id="3.80.10.10">
    <property type="entry name" value="Ribonuclease Inhibitor"/>
    <property type="match status" value="2"/>
</dbReference>
<dbReference type="InterPro" id="IPR001611">
    <property type="entry name" value="Leu-rich_rpt"/>
</dbReference>